<dbReference type="SUPFAM" id="SSF52540">
    <property type="entry name" value="P-loop containing nucleoside triphosphate hydrolases"/>
    <property type="match status" value="1"/>
</dbReference>
<dbReference type="Gene3D" id="3.40.50.300">
    <property type="entry name" value="P-loop containing nucleotide triphosphate hydrolases"/>
    <property type="match status" value="1"/>
</dbReference>
<comment type="caution">
    <text evidence="4">The sequence shown here is derived from an EMBL/GenBank/DDBJ whole genome shotgun (WGS) entry which is preliminary data.</text>
</comment>
<organism evidence="4 5">
    <name type="scientific">Thelonectria olida</name>
    <dbReference type="NCBI Taxonomy" id="1576542"/>
    <lineage>
        <taxon>Eukaryota</taxon>
        <taxon>Fungi</taxon>
        <taxon>Dikarya</taxon>
        <taxon>Ascomycota</taxon>
        <taxon>Pezizomycotina</taxon>
        <taxon>Sordariomycetes</taxon>
        <taxon>Hypocreomycetidae</taxon>
        <taxon>Hypocreales</taxon>
        <taxon>Nectriaceae</taxon>
        <taxon>Thelonectria</taxon>
    </lineage>
</organism>
<evidence type="ECO:0000256" key="2">
    <source>
        <dbReference type="SAM" id="Phobius"/>
    </source>
</evidence>
<dbReference type="Proteomes" id="UP000777438">
    <property type="component" value="Unassembled WGS sequence"/>
</dbReference>
<sequence>MTDSQGPEWDALRPDDLVVAVMGVTGAGKSTFIECVTGKNVGVGHGLMSHTVSARVYAYQPTPERCVYLVDTPGFDDTSRSDHEVLKEVAFYLSQIYRNNVQLAGIIYLHRITDNRVSGTALKNLNTFKKLCGDEAFGHVILATSMWNDTLDEIGNKREQELMTTAKFWGHMHKSGSHVARWLGNEESAKTIIRRIIEIHDSTGNTVLKIQEELVNGNLSLDETAAGQEVHKEIAAAKAQLQEEIKTLREAQELMMRESNETMAKELALQQKEFEKQLASADEAQQSLKISMQTLLEQKTAEYERLLSGVLEEQRRLAEELEKKQAEFERAQRDRSDDEETFREAQEHFAAEVASLNKKIQEQERIQAEAERRRVVQEETQKALEEERRARAAEEQQRALNEEMQSVKELREELQRQQRAEEEEAVRRRQAMQAQMEQQRRRKQQQKSVVGFLGVMAGIGTAAAGFATLNPALVSIGAGMASRSASYGDV</sequence>
<dbReference type="Pfam" id="PF01926">
    <property type="entry name" value="MMR_HSR1"/>
    <property type="match status" value="1"/>
</dbReference>
<evidence type="ECO:0000256" key="1">
    <source>
        <dbReference type="SAM" id="MobiDB-lite"/>
    </source>
</evidence>
<keyword evidence="2" id="KW-0812">Transmembrane</keyword>
<evidence type="ECO:0000313" key="5">
    <source>
        <dbReference type="Proteomes" id="UP000777438"/>
    </source>
</evidence>
<gene>
    <name evidence="4" type="ORF">B0T10DRAFT_561263</name>
</gene>
<protein>
    <submittedName>
        <fullName evidence="4">P-loop containing nucleoside triphosphate hydrolase protein</fullName>
    </submittedName>
</protein>
<evidence type="ECO:0000313" key="4">
    <source>
        <dbReference type="EMBL" id="KAH6889675.1"/>
    </source>
</evidence>
<keyword evidence="2" id="KW-0472">Membrane</keyword>
<dbReference type="InterPro" id="IPR006073">
    <property type="entry name" value="GTP-bd"/>
</dbReference>
<feature type="domain" description="G" evidence="3">
    <location>
        <begin position="19"/>
        <end position="81"/>
    </location>
</feature>
<dbReference type="AlphaFoldDB" id="A0A9P8W4V9"/>
<dbReference type="GO" id="GO:0005525">
    <property type="term" value="F:GTP binding"/>
    <property type="evidence" value="ECO:0007669"/>
    <property type="project" value="InterPro"/>
</dbReference>
<name>A0A9P8W4V9_9HYPO</name>
<reference evidence="4 5" key="1">
    <citation type="journal article" date="2021" name="Nat. Commun.">
        <title>Genetic determinants of endophytism in the Arabidopsis root mycobiome.</title>
        <authorList>
            <person name="Mesny F."/>
            <person name="Miyauchi S."/>
            <person name="Thiergart T."/>
            <person name="Pickel B."/>
            <person name="Atanasova L."/>
            <person name="Karlsson M."/>
            <person name="Huettel B."/>
            <person name="Barry K.W."/>
            <person name="Haridas S."/>
            <person name="Chen C."/>
            <person name="Bauer D."/>
            <person name="Andreopoulos W."/>
            <person name="Pangilinan J."/>
            <person name="LaButti K."/>
            <person name="Riley R."/>
            <person name="Lipzen A."/>
            <person name="Clum A."/>
            <person name="Drula E."/>
            <person name="Henrissat B."/>
            <person name="Kohler A."/>
            <person name="Grigoriev I.V."/>
            <person name="Martin F.M."/>
            <person name="Hacquard S."/>
        </authorList>
    </citation>
    <scope>NUCLEOTIDE SEQUENCE [LARGE SCALE GENOMIC DNA]</scope>
    <source>
        <strain evidence="4 5">MPI-CAGE-CH-0241</strain>
    </source>
</reference>
<keyword evidence="2" id="KW-1133">Transmembrane helix</keyword>
<dbReference type="GO" id="GO:0016787">
    <property type="term" value="F:hydrolase activity"/>
    <property type="evidence" value="ECO:0007669"/>
    <property type="project" value="UniProtKB-KW"/>
</dbReference>
<dbReference type="EMBL" id="JAGPYM010000010">
    <property type="protein sequence ID" value="KAH6889675.1"/>
    <property type="molecule type" value="Genomic_DNA"/>
</dbReference>
<accession>A0A9P8W4V9</accession>
<feature type="region of interest" description="Disordered" evidence="1">
    <location>
        <begin position="421"/>
        <end position="443"/>
    </location>
</feature>
<dbReference type="InterPro" id="IPR027417">
    <property type="entry name" value="P-loop_NTPase"/>
</dbReference>
<keyword evidence="5" id="KW-1185">Reference proteome</keyword>
<evidence type="ECO:0000259" key="3">
    <source>
        <dbReference type="Pfam" id="PF01926"/>
    </source>
</evidence>
<dbReference type="OrthoDB" id="8954335at2759"/>
<dbReference type="CDD" id="cd00882">
    <property type="entry name" value="Ras_like_GTPase"/>
    <property type="match status" value="1"/>
</dbReference>
<proteinExistence type="predicted"/>
<feature type="transmembrane region" description="Helical" evidence="2">
    <location>
        <begin position="449"/>
        <end position="469"/>
    </location>
</feature>
<keyword evidence="4" id="KW-0378">Hydrolase</keyword>